<dbReference type="PANTHER" id="PTHR46797:SF1">
    <property type="entry name" value="METHYLPHOSPHONATE SYNTHASE"/>
    <property type="match status" value="1"/>
</dbReference>
<evidence type="ECO:0000313" key="4">
    <source>
        <dbReference type="Proteomes" id="UP000436822"/>
    </source>
</evidence>
<comment type="caution">
    <text evidence="3">The sequence shown here is derived from an EMBL/GenBank/DDBJ whole genome shotgun (WGS) entry which is preliminary data.</text>
</comment>
<dbReference type="SUPFAM" id="SSF47413">
    <property type="entry name" value="lambda repressor-like DNA-binding domains"/>
    <property type="match status" value="1"/>
</dbReference>
<dbReference type="Proteomes" id="UP000436822">
    <property type="component" value="Unassembled WGS sequence"/>
</dbReference>
<protein>
    <submittedName>
        <fullName evidence="3">DNA-binding protein</fullName>
    </submittedName>
</protein>
<keyword evidence="4" id="KW-1185">Reference proteome</keyword>
<dbReference type="AlphaFoldDB" id="A0A6N6JID1"/>
<keyword evidence="1 3" id="KW-0238">DNA-binding</keyword>
<proteinExistence type="predicted"/>
<dbReference type="CDD" id="cd00093">
    <property type="entry name" value="HTH_XRE"/>
    <property type="match status" value="1"/>
</dbReference>
<dbReference type="InterPro" id="IPR010982">
    <property type="entry name" value="Lambda_DNA-bd_dom_sf"/>
</dbReference>
<dbReference type="RefSeq" id="WP_159808788.1">
    <property type="nucleotide sequence ID" value="NZ_BLJE01000003.1"/>
</dbReference>
<dbReference type="GO" id="GO:0005829">
    <property type="term" value="C:cytosol"/>
    <property type="evidence" value="ECO:0007669"/>
    <property type="project" value="TreeGrafter"/>
</dbReference>
<name>A0A6N6JID1_9RHOB</name>
<dbReference type="InterPro" id="IPR011051">
    <property type="entry name" value="RmlC_Cupin_sf"/>
</dbReference>
<evidence type="ECO:0000256" key="1">
    <source>
        <dbReference type="ARBA" id="ARBA00023125"/>
    </source>
</evidence>
<sequence length="188" mass="19859">MSRENALDIAGLIRDARKSAGLTLEQLAAISGVSRSMLSAIERNAANPTFAVVWSLAAALKLDLSALDGGRDTAPVIEHVHNQSAPTRLTADGLCQIAMLNPKNANLPVEWHKLSLKTGGVLQSRAHARGTMEHLTCFTGALSVTIGENTVSAGSGDTLRYRADTEHTITNEAKGISEAVLLVVQPKV</sequence>
<dbReference type="InterPro" id="IPR001387">
    <property type="entry name" value="Cro/C1-type_HTH"/>
</dbReference>
<dbReference type="CDD" id="cd02209">
    <property type="entry name" value="cupin_XRE_C"/>
    <property type="match status" value="1"/>
</dbReference>
<dbReference type="PROSITE" id="PS50943">
    <property type="entry name" value="HTH_CROC1"/>
    <property type="match status" value="1"/>
</dbReference>
<dbReference type="InterPro" id="IPR050807">
    <property type="entry name" value="TransReg_Diox_bact_type"/>
</dbReference>
<dbReference type="InterPro" id="IPR014710">
    <property type="entry name" value="RmlC-like_jellyroll"/>
</dbReference>
<dbReference type="SUPFAM" id="SSF51182">
    <property type="entry name" value="RmlC-like cupins"/>
    <property type="match status" value="1"/>
</dbReference>
<evidence type="ECO:0000259" key="2">
    <source>
        <dbReference type="PROSITE" id="PS50943"/>
    </source>
</evidence>
<reference evidence="3 4" key="1">
    <citation type="submission" date="2019-12" db="EMBL/GenBank/DDBJ databases">
        <title>Litoreibacter badius sp. nov., a novel bacteriochlorophyll a-containing bacterium in the genus Litoreibacter.</title>
        <authorList>
            <person name="Kanamuro M."/>
            <person name="Takabe Y."/>
            <person name="Mori K."/>
            <person name="Takaichi S."/>
            <person name="Hanada S."/>
        </authorList>
    </citation>
    <scope>NUCLEOTIDE SEQUENCE [LARGE SCALE GENOMIC DNA]</scope>
    <source>
        <strain evidence="3 4">K6</strain>
    </source>
</reference>
<dbReference type="Pfam" id="PF01381">
    <property type="entry name" value="HTH_3"/>
    <property type="match status" value="1"/>
</dbReference>
<dbReference type="SMART" id="SM00530">
    <property type="entry name" value="HTH_XRE"/>
    <property type="match status" value="1"/>
</dbReference>
<organism evidence="3 4">
    <name type="scientific">Litoreibacter roseus</name>
    <dbReference type="NCBI Taxonomy" id="2601869"/>
    <lineage>
        <taxon>Bacteria</taxon>
        <taxon>Pseudomonadati</taxon>
        <taxon>Pseudomonadota</taxon>
        <taxon>Alphaproteobacteria</taxon>
        <taxon>Rhodobacterales</taxon>
        <taxon>Roseobacteraceae</taxon>
        <taxon>Litoreibacter</taxon>
    </lineage>
</organism>
<evidence type="ECO:0000313" key="3">
    <source>
        <dbReference type="EMBL" id="GFE66101.1"/>
    </source>
</evidence>
<dbReference type="Gene3D" id="1.10.260.40">
    <property type="entry name" value="lambda repressor-like DNA-binding domains"/>
    <property type="match status" value="1"/>
</dbReference>
<feature type="domain" description="HTH cro/C1-type" evidence="2">
    <location>
        <begin position="13"/>
        <end position="67"/>
    </location>
</feature>
<dbReference type="PANTHER" id="PTHR46797">
    <property type="entry name" value="HTH-TYPE TRANSCRIPTIONAL REGULATOR"/>
    <property type="match status" value="1"/>
</dbReference>
<accession>A0A6N6JID1</accession>
<dbReference type="OrthoDB" id="189170at2"/>
<dbReference type="EMBL" id="BLJE01000003">
    <property type="protein sequence ID" value="GFE66101.1"/>
    <property type="molecule type" value="Genomic_DNA"/>
</dbReference>
<dbReference type="Gene3D" id="2.60.120.10">
    <property type="entry name" value="Jelly Rolls"/>
    <property type="match status" value="1"/>
</dbReference>
<dbReference type="GO" id="GO:0003700">
    <property type="term" value="F:DNA-binding transcription factor activity"/>
    <property type="evidence" value="ECO:0007669"/>
    <property type="project" value="TreeGrafter"/>
</dbReference>
<gene>
    <name evidence="3" type="ORF">KIN_31750</name>
</gene>
<dbReference type="GO" id="GO:0003677">
    <property type="term" value="F:DNA binding"/>
    <property type="evidence" value="ECO:0007669"/>
    <property type="project" value="UniProtKB-KW"/>
</dbReference>